<comment type="caution">
    <text evidence="2">The sequence shown here is derived from an EMBL/GenBank/DDBJ whole genome shotgun (WGS) entry which is preliminary data.</text>
</comment>
<dbReference type="AlphaFoldDB" id="A0A0L0VX62"/>
<evidence type="ECO:0000313" key="3">
    <source>
        <dbReference type="Proteomes" id="UP000054564"/>
    </source>
</evidence>
<reference evidence="3" key="1">
    <citation type="submission" date="2014-03" db="EMBL/GenBank/DDBJ databases">
        <title>The Genome Sequence of Puccinia striiformis f. sp. tritici PST-78.</title>
        <authorList>
            <consortium name="The Broad Institute Genome Sequencing Platform"/>
            <person name="Cuomo C."/>
            <person name="Hulbert S."/>
            <person name="Chen X."/>
            <person name="Walker B."/>
            <person name="Young S.K."/>
            <person name="Zeng Q."/>
            <person name="Gargeya S."/>
            <person name="Fitzgerald M."/>
            <person name="Haas B."/>
            <person name="Abouelleil A."/>
            <person name="Alvarado L."/>
            <person name="Arachchi H.M."/>
            <person name="Berlin A.M."/>
            <person name="Chapman S.B."/>
            <person name="Goldberg J."/>
            <person name="Griggs A."/>
            <person name="Gujja S."/>
            <person name="Hansen M."/>
            <person name="Howarth C."/>
            <person name="Imamovic A."/>
            <person name="Larimer J."/>
            <person name="McCowan C."/>
            <person name="Montmayeur A."/>
            <person name="Murphy C."/>
            <person name="Neiman D."/>
            <person name="Pearson M."/>
            <person name="Priest M."/>
            <person name="Roberts A."/>
            <person name="Saif S."/>
            <person name="Shea T."/>
            <person name="Sisk P."/>
            <person name="Sykes S."/>
            <person name="Wortman J."/>
            <person name="Nusbaum C."/>
            <person name="Birren B."/>
        </authorList>
    </citation>
    <scope>NUCLEOTIDE SEQUENCE [LARGE SCALE GENOMIC DNA]</scope>
    <source>
        <strain evidence="3">race PST-78</strain>
    </source>
</reference>
<sequence>MNALKPTIFVAVLFFPSIVFSVVPNEEVFSRIYDALEIKPTVIVPRDSRAPRQLTIKNQHIASITQSLDIPDGSRRLRKLIEYLTYFATGGGHLMNTRKVGSLIDLKWCGRLDLQQTWETYMVTGSTKKNSAARLRSNLDKQIVDLRDKLHGWCVDGHILELHHNRKSWQEKKMMELGDLKPTHATVELAFNFKALSMLWRSYRTSFSIAFQLAIFQHVLAIPEKNYETLKRLAGDDSKNLQVILAFYSCMASKKRGISYDALSFQTAMKAILPKPYQVEMFNFPTLTDFMIGSSSREYFMIAELVRVCQDVGPTMIKEPDLFWRQLEAVSFRDDILPLMKVYQKACQYFKNGAPFDKAFEYYELVTSIAHELKQLDHSETQKIRGANSDYKLPSAMLTQQSTLIDAIESNDSQDKIVQEKLESLMRGKLNLAMNYAEEFYQEQRSVKAARGVFRPAPRARRDQLHDIARLFRDLMTPQYVIKGLDEVDYKINHEVVNTRLPTLIKTKVSAFTVVFQQEVKIHVAKRSRPKNPGLSSAGQSGRFWSRMLSEAFSQAKWDDQKIIPDDALLSSTPSLQNDPVIWEGIRSTVEREFATMNSANADTLIGCLSRVHAYLVRRDISHRIFHVMRKANESEKNSVLQWVQEKLKELQESQEKFIKPHEHGKLKQTLELIKLHSKEGCPTAIWEQTISPQISDLPIDLAMVLDELFADLPHRFAADLVHERLEREVKPQLSTDNYSALKSLVLGEDILGRPQEQQIVHQKLLHLLKTSESPVVVKYLRD</sequence>
<feature type="signal peptide" evidence="1">
    <location>
        <begin position="1"/>
        <end position="21"/>
    </location>
</feature>
<protein>
    <submittedName>
        <fullName evidence="2">Uncharacterized protein</fullName>
    </submittedName>
</protein>
<accession>A0A0L0VX62</accession>
<dbReference type="OrthoDB" id="2510110at2759"/>
<proteinExistence type="predicted"/>
<evidence type="ECO:0000256" key="1">
    <source>
        <dbReference type="SAM" id="SignalP"/>
    </source>
</evidence>
<keyword evidence="3" id="KW-1185">Reference proteome</keyword>
<dbReference type="EMBL" id="AJIL01000015">
    <property type="protein sequence ID" value="KNF03782.1"/>
    <property type="molecule type" value="Genomic_DNA"/>
</dbReference>
<dbReference type="Proteomes" id="UP000054564">
    <property type="component" value="Unassembled WGS sequence"/>
</dbReference>
<evidence type="ECO:0000313" key="2">
    <source>
        <dbReference type="EMBL" id="KNF03782.1"/>
    </source>
</evidence>
<gene>
    <name evidence="2" type="ORF">PSTG_02877</name>
</gene>
<name>A0A0L0VX62_9BASI</name>
<keyword evidence="1" id="KW-0732">Signal</keyword>
<feature type="chain" id="PRO_5005550728" evidence="1">
    <location>
        <begin position="22"/>
        <end position="783"/>
    </location>
</feature>
<organism evidence="2 3">
    <name type="scientific">Puccinia striiformis f. sp. tritici PST-78</name>
    <dbReference type="NCBI Taxonomy" id="1165861"/>
    <lineage>
        <taxon>Eukaryota</taxon>
        <taxon>Fungi</taxon>
        <taxon>Dikarya</taxon>
        <taxon>Basidiomycota</taxon>
        <taxon>Pucciniomycotina</taxon>
        <taxon>Pucciniomycetes</taxon>
        <taxon>Pucciniales</taxon>
        <taxon>Pucciniaceae</taxon>
        <taxon>Puccinia</taxon>
    </lineage>
</organism>